<proteinExistence type="predicted"/>
<protein>
    <submittedName>
        <fullName evidence="1">Uncharacterized protein</fullName>
    </submittedName>
</protein>
<name>K6YB73_9ALTE</name>
<evidence type="ECO:0000313" key="2">
    <source>
        <dbReference type="Proteomes" id="UP000006251"/>
    </source>
</evidence>
<sequence length="55" mass="6567">MLTETYAYNREAKLHKLSKTKKDIENHNDIDLCHKLPDKFTLCLVFTFNLRLNID</sequence>
<dbReference type="AlphaFoldDB" id="K6YB73"/>
<comment type="caution">
    <text evidence="1">The sequence shown here is derived from an EMBL/GenBank/DDBJ whole genome shotgun (WGS) entry which is preliminary data.</text>
</comment>
<dbReference type="Proteomes" id="UP000006251">
    <property type="component" value="Unassembled WGS sequence"/>
</dbReference>
<accession>K6YB73</accession>
<keyword evidence="2" id="KW-1185">Reference proteome</keyword>
<reference evidence="2" key="1">
    <citation type="journal article" date="2014" name="Environ. Microbiol.">
        <title>Comparative genomics of the marine bacterial genus Glaciecola reveals the high degree of genomic diversity and genomic characteristic for cold adaptation.</title>
        <authorList>
            <person name="Qin Q.L."/>
            <person name="Xie B.B."/>
            <person name="Yu Y."/>
            <person name="Shu Y.L."/>
            <person name="Rong J.C."/>
            <person name="Zhang Y.J."/>
            <person name="Zhao D.L."/>
            <person name="Chen X.L."/>
            <person name="Zhang X.Y."/>
            <person name="Chen B."/>
            <person name="Zhou B.C."/>
            <person name="Zhang Y.Z."/>
        </authorList>
    </citation>
    <scope>NUCLEOTIDE SEQUENCE [LARGE SCALE GENOMIC DNA]</scope>
    <source>
        <strain evidence="2">ACAM 615</strain>
    </source>
</reference>
<organism evidence="1 2">
    <name type="scientific">Brumicola pallidula DSM 14239 = ACAM 615</name>
    <dbReference type="NCBI Taxonomy" id="1121922"/>
    <lineage>
        <taxon>Bacteria</taxon>
        <taxon>Pseudomonadati</taxon>
        <taxon>Pseudomonadota</taxon>
        <taxon>Gammaproteobacteria</taxon>
        <taxon>Alteromonadales</taxon>
        <taxon>Alteromonadaceae</taxon>
        <taxon>Brumicola</taxon>
    </lineage>
</organism>
<evidence type="ECO:0000313" key="1">
    <source>
        <dbReference type="EMBL" id="GAC29994.1"/>
    </source>
</evidence>
<dbReference type="EMBL" id="BAEQ01000051">
    <property type="protein sequence ID" value="GAC29994.1"/>
    <property type="molecule type" value="Genomic_DNA"/>
</dbReference>
<gene>
    <name evidence="1" type="ORF">GPAL_3143</name>
</gene>